<dbReference type="PROSITE" id="PS51645">
    <property type="entry name" value="PHR_CRY_ALPHA_BETA"/>
    <property type="match status" value="1"/>
</dbReference>
<dbReference type="SUPFAM" id="SSF52425">
    <property type="entry name" value="Cryptochrome/photolyase, N-terminal domain"/>
    <property type="match status" value="1"/>
</dbReference>
<keyword evidence="2 4" id="KW-0285">Flavoprotein</keyword>
<evidence type="ECO:0000256" key="2">
    <source>
        <dbReference type="ARBA" id="ARBA00022630"/>
    </source>
</evidence>
<feature type="site" description="Electron transfer via tryptophanyl radical" evidence="5">
    <location>
        <position position="301"/>
    </location>
</feature>
<name>A0A058ZKT0_9RHOB</name>
<dbReference type="PANTHER" id="PTHR11455:SF9">
    <property type="entry name" value="CRYPTOCHROME CIRCADIAN CLOCK 5 ISOFORM X1"/>
    <property type="match status" value="1"/>
</dbReference>
<evidence type="ECO:0000259" key="7">
    <source>
        <dbReference type="PROSITE" id="PS51645"/>
    </source>
</evidence>
<feature type="binding site" evidence="4">
    <location>
        <begin position="369"/>
        <end position="371"/>
    </location>
    <ligand>
        <name>FAD</name>
        <dbReference type="ChEBI" id="CHEBI:57692"/>
    </ligand>
</feature>
<accession>A0A058ZKT0</accession>
<organism evidence="8 9">
    <name type="scientific">Actibacterium atlanticum</name>
    <dbReference type="NCBI Taxonomy" id="1461693"/>
    <lineage>
        <taxon>Bacteria</taxon>
        <taxon>Pseudomonadati</taxon>
        <taxon>Pseudomonadota</taxon>
        <taxon>Alphaproteobacteria</taxon>
        <taxon>Rhodobacterales</taxon>
        <taxon>Roseobacteraceae</taxon>
        <taxon>Actibacterium</taxon>
    </lineage>
</organism>
<keyword evidence="8" id="KW-0456">Lyase</keyword>
<dbReference type="PRINTS" id="PR00147">
    <property type="entry name" value="DNAPHOTLYASE"/>
</dbReference>
<comment type="caution">
    <text evidence="8">The sequence shown here is derived from an EMBL/GenBank/DDBJ whole genome shotgun (WGS) entry which is preliminary data.</text>
</comment>
<dbReference type="Pfam" id="PF00875">
    <property type="entry name" value="DNA_photolyase"/>
    <property type="match status" value="1"/>
</dbReference>
<feature type="site" description="Electron transfer via tryptophanyl radical" evidence="5">
    <location>
        <position position="379"/>
    </location>
</feature>
<proteinExistence type="inferred from homology"/>
<evidence type="ECO:0000256" key="1">
    <source>
        <dbReference type="ARBA" id="ARBA00001932"/>
    </source>
</evidence>
<dbReference type="PANTHER" id="PTHR11455">
    <property type="entry name" value="CRYPTOCHROME"/>
    <property type="match status" value="1"/>
</dbReference>
<feature type="binding site" evidence="4">
    <location>
        <position position="220"/>
    </location>
    <ligand>
        <name>FAD</name>
        <dbReference type="ChEBI" id="CHEBI:57692"/>
    </ligand>
</feature>
<feature type="binding site" evidence="4">
    <location>
        <position position="267"/>
    </location>
    <ligand>
        <name>FAD</name>
        <dbReference type="ChEBI" id="CHEBI:57692"/>
    </ligand>
</feature>
<dbReference type="InterPro" id="IPR005101">
    <property type="entry name" value="Cryptochr/Photolyase_FAD-bd"/>
</dbReference>
<dbReference type="Pfam" id="PF03441">
    <property type="entry name" value="FAD_binding_7"/>
    <property type="match status" value="1"/>
</dbReference>
<reference evidence="8 9" key="1">
    <citation type="submission" date="2013-04" db="EMBL/GenBank/DDBJ databases">
        <title>Shimia sp. 22II-S11-Z10 Genome Sequencing.</title>
        <authorList>
            <person name="Lai Q."/>
            <person name="Li G."/>
            <person name="Shao Z."/>
        </authorList>
    </citation>
    <scope>NUCLEOTIDE SEQUENCE [LARGE SCALE GENOMIC DNA]</scope>
    <source>
        <strain evidence="9">22II-S11-Z10</strain>
    </source>
</reference>
<feature type="domain" description="Photolyase/cryptochrome alpha/beta" evidence="7">
    <location>
        <begin position="1"/>
        <end position="127"/>
    </location>
</feature>
<keyword evidence="3 4" id="KW-0274">FAD</keyword>
<dbReference type="Gene3D" id="1.10.579.10">
    <property type="entry name" value="DNA Cyclobutane Dipyrimidine Photolyase, subunit A, domain 3"/>
    <property type="match status" value="1"/>
</dbReference>
<dbReference type="InterPro" id="IPR006050">
    <property type="entry name" value="DNA_photolyase_N"/>
</dbReference>
<dbReference type="PATRIC" id="fig|1461693.3.peg.2150"/>
<comment type="cofactor">
    <cofactor evidence="1">
        <name>(6R)-5,10-methylene-5,6,7,8-tetrahydrofolate</name>
        <dbReference type="ChEBI" id="CHEBI:15636"/>
    </cofactor>
</comment>
<dbReference type="eggNOG" id="COG0415">
    <property type="taxonomic scope" value="Bacteria"/>
</dbReference>
<keyword evidence="9" id="KW-1185">Reference proteome</keyword>
<evidence type="ECO:0000313" key="8">
    <source>
        <dbReference type="EMBL" id="KCV81792.1"/>
    </source>
</evidence>
<dbReference type="SUPFAM" id="SSF48173">
    <property type="entry name" value="Cryptochrome/photolyase FAD-binding domain"/>
    <property type="match status" value="1"/>
</dbReference>
<dbReference type="Gene3D" id="3.40.50.620">
    <property type="entry name" value="HUPs"/>
    <property type="match status" value="1"/>
</dbReference>
<dbReference type="GO" id="GO:0003677">
    <property type="term" value="F:DNA binding"/>
    <property type="evidence" value="ECO:0007669"/>
    <property type="project" value="TreeGrafter"/>
</dbReference>
<sequence>MAVIVWLRRDLRLADHAALTAACKSGGPVIPVYILDSYVEDMGAAPRFRLEQALAEFARTLDGVGSRLILRRGEALDVLRALVKETGACRVFWSRDLSSTSIDRDRAVKLALRQSGVEARSFVGNLLFEPWDVQTGSGGAYKVFTPFWRAVRGRDVQPPRLPPAVLPTPVRWPRSDRLEDWNLSADMQRGRAVVGAQMQVGEASAQARLQAFLQNDMAVYNDRRDELAGWGGSDLSQYLAWGEISPATIWHAVQPALHEGTRGAEAFLRQLAWRDFAWHLMFHSPSINRENWRDGWQDFPWNTDAERPEVIAWKRGQTGIDLVDAAMREMYVTGRMHNRARMIAASYLTKHLLTDWRIGMRWFEDCLIDWDPAANAMGWQWVAGCGPDAAPYFRVFNPDTQAEKFDASGAYRQKWLAPDSGFYQAVPRSWNLSPDAPRPAPVVTLPDGRARALAAYDSFRGKNG</sequence>
<dbReference type="InterPro" id="IPR014729">
    <property type="entry name" value="Rossmann-like_a/b/a_fold"/>
</dbReference>
<dbReference type="InterPro" id="IPR036155">
    <property type="entry name" value="Crypto/Photolyase_N_sf"/>
</dbReference>
<keyword evidence="6" id="KW-0157">Chromophore</keyword>
<evidence type="ECO:0000256" key="4">
    <source>
        <dbReference type="PIRSR" id="PIRSR602081-1"/>
    </source>
</evidence>
<dbReference type="InterPro" id="IPR036134">
    <property type="entry name" value="Crypto/Photolyase_FAD-like_sf"/>
</dbReference>
<evidence type="ECO:0000256" key="6">
    <source>
        <dbReference type="RuleBase" id="RU004182"/>
    </source>
</evidence>
<dbReference type="Gene3D" id="1.25.40.80">
    <property type="match status" value="1"/>
</dbReference>
<comment type="cofactor">
    <cofactor evidence="4">
        <name>FAD</name>
        <dbReference type="ChEBI" id="CHEBI:57692"/>
    </cofactor>
    <text evidence="4">Binds 1 FAD per subunit.</text>
</comment>
<protein>
    <submittedName>
        <fullName evidence="8">Deoxyribodipyrimidine photo-lyase</fullName>
    </submittedName>
</protein>
<dbReference type="InterPro" id="IPR002081">
    <property type="entry name" value="Cryptochrome/DNA_photolyase_1"/>
</dbReference>
<dbReference type="GO" id="GO:0003904">
    <property type="term" value="F:deoxyribodipyrimidine photo-lyase activity"/>
    <property type="evidence" value="ECO:0007669"/>
    <property type="project" value="TreeGrafter"/>
</dbReference>
<dbReference type="EMBL" id="AQQY01000006">
    <property type="protein sequence ID" value="KCV81792.1"/>
    <property type="molecule type" value="Genomic_DNA"/>
</dbReference>
<dbReference type="AlphaFoldDB" id="A0A058ZKT0"/>
<feature type="site" description="Electron transfer via tryptophanyl radical" evidence="5">
    <location>
        <position position="356"/>
    </location>
</feature>
<dbReference type="Proteomes" id="UP000024836">
    <property type="component" value="Unassembled WGS sequence"/>
</dbReference>
<comment type="similarity">
    <text evidence="6">Belongs to the DNA photolyase family.</text>
</comment>
<evidence type="ECO:0000256" key="3">
    <source>
        <dbReference type="ARBA" id="ARBA00022827"/>
    </source>
</evidence>
<dbReference type="GO" id="GO:0071949">
    <property type="term" value="F:FAD binding"/>
    <property type="evidence" value="ECO:0007669"/>
    <property type="project" value="TreeGrafter"/>
</dbReference>
<gene>
    <name evidence="8" type="ORF">ATO10_10615</name>
</gene>
<dbReference type="STRING" id="1461693.ATO10_10615"/>
<evidence type="ECO:0000313" key="9">
    <source>
        <dbReference type="Proteomes" id="UP000024836"/>
    </source>
</evidence>
<evidence type="ECO:0000256" key="5">
    <source>
        <dbReference type="PIRSR" id="PIRSR602081-2"/>
    </source>
</evidence>
<dbReference type="GO" id="GO:0009416">
    <property type="term" value="P:response to light stimulus"/>
    <property type="evidence" value="ECO:0007669"/>
    <property type="project" value="TreeGrafter"/>
</dbReference>